<reference evidence="1" key="1">
    <citation type="submission" date="2014-11" db="EMBL/GenBank/DDBJ databases">
        <authorList>
            <person name="Amaro Gonzalez C."/>
        </authorList>
    </citation>
    <scope>NUCLEOTIDE SEQUENCE</scope>
</reference>
<proteinExistence type="predicted"/>
<reference evidence="1" key="2">
    <citation type="journal article" date="2015" name="Fish Shellfish Immunol.">
        <title>Early steps in the European eel (Anguilla anguilla)-Vibrio vulnificus interaction in the gills: Role of the RtxA13 toxin.</title>
        <authorList>
            <person name="Callol A."/>
            <person name="Pajuelo D."/>
            <person name="Ebbesson L."/>
            <person name="Teles M."/>
            <person name="MacKenzie S."/>
            <person name="Amaro C."/>
        </authorList>
    </citation>
    <scope>NUCLEOTIDE SEQUENCE</scope>
</reference>
<organism evidence="1">
    <name type="scientific">Anguilla anguilla</name>
    <name type="common">European freshwater eel</name>
    <name type="synonym">Muraena anguilla</name>
    <dbReference type="NCBI Taxonomy" id="7936"/>
    <lineage>
        <taxon>Eukaryota</taxon>
        <taxon>Metazoa</taxon>
        <taxon>Chordata</taxon>
        <taxon>Craniata</taxon>
        <taxon>Vertebrata</taxon>
        <taxon>Euteleostomi</taxon>
        <taxon>Actinopterygii</taxon>
        <taxon>Neopterygii</taxon>
        <taxon>Teleostei</taxon>
        <taxon>Anguilliformes</taxon>
        <taxon>Anguillidae</taxon>
        <taxon>Anguilla</taxon>
    </lineage>
</organism>
<protein>
    <submittedName>
        <fullName evidence="1">Uncharacterized protein</fullName>
    </submittedName>
</protein>
<accession>A0A0E9X5L1</accession>
<sequence length="64" mass="7879">MFFLLFLENDIQFVYIFINKVCTDMLLKFYTAFTKKSVCYCTKVSICPWRPPLLRMFYRILYIK</sequence>
<name>A0A0E9X5L1_ANGAN</name>
<dbReference type="EMBL" id="GBXM01011599">
    <property type="protein sequence ID" value="JAH96978.1"/>
    <property type="molecule type" value="Transcribed_RNA"/>
</dbReference>
<evidence type="ECO:0000313" key="1">
    <source>
        <dbReference type="EMBL" id="JAH96978.1"/>
    </source>
</evidence>
<dbReference type="AlphaFoldDB" id="A0A0E9X5L1"/>